<proteinExistence type="predicted"/>
<feature type="chain" id="PRO_5019480315" description="Beta-lactamase-related domain-containing protein" evidence="1">
    <location>
        <begin position="26"/>
        <end position="537"/>
    </location>
</feature>
<dbReference type="PANTHER" id="PTHR46825:SF9">
    <property type="entry name" value="BETA-LACTAMASE-RELATED DOMAIN-CONTAINING PROTEIN"/>
    <property type="match status" value="1"/>
</dbReference>
<protein>
    <recommendedName>
        <fullName evidence="2">Beta-lactamase-related domain-containing protein</fullName>
    </recommendedName>
</protein>
<keyword evidence="1" id="KW-0732">Signal</keyword>
<gene>
    <name evidence="3" type="ORF">CWI70_06950</name>
</gene>
<dbReference type="Proteomes" id="UP000287649">
    <property type="component" value="Unassembled WGS sequence"/>
</dbReference>
<evidence type="ECO:0000313" key="4">
    <source>
        <dbReference type="Proteomes" id="UP000287649"/>
    </source>
</evidence>
<evidence type="ECO:0000256" key="1">
    <source>
        <dbReference type="SAM" id="SignalP"/>
    </source>
</evidence>
<accession>A0A432Y677</accession>
<dbReference type="InterPro" id="IPR050491">
    <property type="entry name" value="AmpC-like"/>
</dbReference>
<dbReference type="InterPro" id="IPR012338">
    <property type="entry name" value="Beta-lactam/transpept-like"/>
</dbReference>
<dbReference type="Pfam" id="PF00144">
    <property type="entry name" value="Beta-lactamase"/>
    <property type="match status" value="1"/>
</dbReference>
<dbReference type="EMBL" id="PIPX01000001">
    <property type="protein sequence ID" value="RUO56474.1"/>
    <property type="molecule type" value="Genomic_DNA"/>
</dbReference>
<dbReference type="InterPro" id="IPR001466">
    <property type="entry name" value="Beta-lactam-related"/>
</dbReference>
<name>A0A432Y677_9GAMM</name>
<comment type="caution">
    <text evidence="3">The sequence shown here is derived from an EMBL/GenBank/DDBJ whole genome shotgun (WGS) entry which is preliminary data.</text>
</comment>
<organism evidence="3 4">
    <name type="scientific">Pseudidiomarina homiensis</name>
    <dbReference type="NCBI Taxonomy" id="364198"/>
    <lineage>
        <taxon>Bacteria</taxon>
        <taxon>Pseudomonadati</taxon>
        <taxon>Pseudomonadota</taxon>
        <taxon>Gammaproteobacteria</taxon>
        <taxon>Alteromonadales</taxon>
        <taxon>Idiomarinaceae</taxon>
        <taxon>Pseudidiomarina</taxon>
    </lineage>
</organism>
<keyword evidence="4" id="KW-1185">Reference proteome</keyword>
<reference evidence="4" key="1">
    <citation type="journal article" date="2018" name="Front. Microbiol.">
        <title>Genome-Based Analysis Reveals the Taxonomy and Diversity of the Family Idiomarinaceae.</title>
        <authorList>
            <person name="Liu Y."/>
            <person name="Lai Q."/>
            <person name="Shao Z."/>
        </authorList>
    </citation>
    <scope>NUCLEOTIDE SEQUENCE [LARGE SCALE GENOMIC DNA]</scope>
    <source>
        <strain evidence="4">PO-M2</strain>
    </source>
</reference>
<dbReference type="RefSeq" id="WP_126771753.1">
    <property type="nucleotide sequence ID" value="NZ_PIPX01000001.1"/>
</dbReference>
<feature type="signal peptide" evidence="1">
    <location>
        <begin position="1"/>
        <end position="25"/>
    </location>
</feature>
<dbReference type="Gene3D" id="3.40.710.10">
    <property type="entry name" value="DD-peptidase/beta-lactamase superfamily"/>
    <property type="match status" value="1"/>
</dbReference>
<sequence length="537" mass="57851">MRFALMFCAVLLTASGVLYSPHLQAEEVDLKGVWRAELEYQPNFKLALGLNISDQGVAFVSPNQGAQEYEVADFSVSEAQVSFTIPALSARFQGQHENGTIRGTFTQGQDFPVAFQQLDATDLTRQQREGQYAGVLQAGANALPLQVNIAVLADGWLGTLDSPAQQSFGIPLSEVHIDAEQLRFNSPLLRASYKGETEALGSYAGVWVQGVPLPLTLTKVTENNPAPQVKQAEFGDLGGAVAVLSGDDVTFDYFAEHDATTQYEIGSVTKTFIAYLLADAVLREQVTLATEVNSIIPEAPAGVTLEQLAAHTSGLARLPPDLLSTANQQDPYAHYNRAMLEASLASADVGAKSHSYSNYGFGLLAEALATVEETTLPDLLQDRIFEPFGMTASYVALADSDNDNNLATPHDSLGNPVSPWRFRALAGAGAIVSTLPDMVAYVRGMQKRLASQPELRELMLTPRTEFASCCQQALGWMLEEDAAANTYVWHNGQTAGFSSYVGFYPDGSRAVVLLNNQAASINSEAKRLLTAKDSPQN</sequence>
<feature type="domain" description="Beta-lactamase-related" evidence="2">
    <location>
        <begin position="237"/>
        <end position="526"/>
    </location>
</feature>
<dbReference type="OrthoDB" id="119951at2"/>
<dbReference type="SUPFAM" id="SSF56601">
    <property type="entry name" value="beta-lactamase/transpeptidase-like"/>
    <property type="match status" value="1"/>
</dbReference>
<dbReference type="AlphaFoldDB" id="A0A432Y677"/>
<evidence type="ECO:0000259" key="2">
    <source>
        <dbReference type="Pfam" id="PF00144"/>
    </source>
</evidence>
<dbReference type="PANTHER" id="PTHR46825">
    <property type="entry name" value="D-ALANYL-D-ALANINE-CARBOXYPEPTIDASE/ENDOPEPTIDASE AMPH"/>
    <property type="match status" value="1"/>
</dbReference>
<evidence type="ECO:0000313" key="3">
    <source>
        <dbReference type="EMBL" id="RUO56474.1"/>
    </source>
</evidence>